<dbReference type="PROSITE" id="PS50181">
    <property type="entry name" value="FBOX"/>
    <property type="match status" value="1"/>
</dbReference>
<feature type="region of interest" description="Disordered" evidence="1">
    <location>
        <begin position="404"/>
        <end position="455"/>
    </location>
</feature>
<dbReference type="SUPFAM" id="SSF81383">
    <property type="entry name" value="F-box domain"/>
    <property type="match status" value="1"/>
</dbReference>
<protein>
    <recommendedName>
        <fullName evidence="2">F-box domain-containing protein</fullName>
    </recommendedName>
</protein>
<dbReference type="InterPro" id="IPR036047">
    <property type="entry name" value="F-box-like_dom_sf"/>
</dbReference>
<feature type="compositionally biased region" description="Acidic residues" evidence="1">
    <location>
        <begin position="434"/>
        <end position="455"/>
    </location>
</feature>
<comment type="caution">
    <text evidence="3">The sequence shown here is derived from an EMBL/GenBank/DDBJ whole genome shotgun (WGS) entry which is preliminary data.</text>
</comment>
<dbReference type="Proteomes" id="UP000547976">
    <property type="component" value="Unassembled WGS sequence"/>
</dbReference>
<dbReference type="RefSeq" id="XP_036542861.1">
    <property type="nucleotide sequence ID" value="XM_036679285.1"/>
</dbReference>
<dbReference type="Pfam" id="PF12937">
    <property type="entry name" value="F-box-like"/>
    <property type="match status" value="1"/>
</dbReference>
<dbReference type="InterPro" id="IPR001810">
    <property type="entry name" value="F-box_dom"/>
</dbReference>
<dbReference type="SUPFAM" id="SSF52047">
    <property type="entry name" value="RNI-like"/>
    <property type="match status" value="1"/>
</dbReference>
<reference evidence="3 4" key="1">
    <citation type="submission" date="2020-05" db="EMBL/GenBank/DDBJ databases">
        <title>Identification and distribution of gene clusters putatively required for synthesis of sphingolipid metabolism inhibitors in phylogenetically diverse species of the filamentous fungus Fusarium.</title>
        <authorList>
            <person name="Kim H.-S."/>
            <person name="Busman M."/>
            <person name="Brown D.W."/>
            <person name="Divon H."/>
            <person name="Uhlig S."/>
            <person name="Proctor R.H."/>
        </authorList>
    </citation>
    <scope>NUCLEOTIDE SEQUENCE [LARGE SCALE GENOMIC DNA]</scope>
    <source>
        <strain evidence="3 4">NRRL 66333</strain>
    </source>
</reference>
<feature type="compositionally biased region" description="Low complexity" evidence="1">
    <location>
        <begin position="420"/>
        <end position="433"/>
    </location>
</feature>
<feature type="domain" description="F-box" evidence="2">
    <location>
        <begin position="4"/>
        <end position="49"/>
    </location>
</feature>
<accession>A0A8H5QAP2</accession>
<proteinExistence type="predicted"/>
<dbReference type="EMBL" id="JAAOAV010000009">
    <property type="protein sequence ID" value="KAF5612281.1"/>
    <property type="molecule type" value="Genomic_DNA"/>
</dbReference>
<organism evidence="3 4">
    <name type="scientific">Gibberella subglutinans</name>
    <name type="common">Fusarium subglutinans</name>
    <dbReference type="NCBI Taxonomy" id="42677"/>
    <lineage>
        <taxon>Eukaryota</taxon>
        <taxon>Fungi</taxon>
        <taxon>Dikarya</taxon>
        <taxon>Ascomycota</taxon>
        <taxon>Pezizomycotina</taxon>
        <taxon>Sordariomycetes</taxon>
        <taxon>Hypocreomycetidae</taxon>
        <taxon>Hypocreales</taxon>
        <taxon>Nectriaceae</taxon>
        <taxon>Fusarium</taxon>
        <taxon>Fusarium fujikuroi species complex</taxon>
    </lineage>
</organism>
<evidence type="ECO:0000313" key="3">
    <source>
        <dbReference type="EMBL" id="KAF5612281.1"/>
    </source>
</evidence>
<name>A0A8H5QAP2_GIBSU</name>
<keyword evidence="4" id="KW-1185">Reference proteome</keyword>
<evidence type="ECO:0000313" key="4">
    <source>
        <dbReference type="Proteomes" id="UP000547976"/>
    </source>
</evidence>
<evidence type="ECO:0000259" key="2">
    <source>
        <dbReference type="PROSITE" id="PS50181"/>
    </source>
</evidence>
<dbReference type="AlphaFoldDB" id="A0A8H5QAP2"/>
<dbReference type="OrthoDB" id="5004112at2759"/>
<sequence>MEGQRQLDRLPPEIFSLILRKLEPRQIKPLMQTSKTINAMAKPMFYRRIIFSRDRHFRRFLRVAKGDPRILNMIRHLDVKNVDARYFWLLLCLDLRNIESATLSNGETMIFGARDGLADFENMASLLAGRITPKPRLKTVSYDIRGPDPRILSLDEIKLFRYPSLTSLRLHNVTLDRYAPDLVQPFPLENLESLHLEVYNYSDKILERLLRNAKKLKRFEFHHPMEELDRDTPNFPRLLRPCQESIKIIELYWDCHRPAFENKPMKFANFTSLQYIAAPPRVLFGAYPYERDIEWLPRLREHLPPSLKVLFLQEIEIYERTPLLAPGQELTDDYDPWWYLMPADYDMVKTLLDYEAMFPALSLIAWTSPVDTQPPWRLDEPAGKIGIELKCAKTRIQLEPDEEWLDELERNPATVYSDTGSECSEAGSEYSEAGSEEASEEASETGQDETSEEKP</sequence>
<dbReference type="GeneID" id="59314003"/>
<gene>
    <name evidence="3" type="ORF">FSUBG_1600</name>
</gene>
<evidence type="ECO:0000256" key="1">
    <source>
        <dbReference type="SAM" id="MobiDB-lite"/>
    </source>
</evidence>